<protein>
    <submittedName>
        <fullName evidence="1">Uncharacterized protein</fullName>
    </submittedName>
</protein>
<keyword evidence="2" id="KW-1185">Reference proteome</keyword>
<name>A0A840CXJ5_9BACT</name>
<comment type="caution">
    <text evidence="1">The sequence shown here is derived from an EMBL/GenBank/DDBJ whole genome shotgun (WGS) entry which is preliminary data.</text>
</comment>
<reference evidence="1 2" key="1">
    <citation type="submission" date="2020-08" db="EMBL/GenBank/DDBJ databases">
        <title>Genomic Encyclopedia of Type Strains, Phase IV (KMG-IV): sequencing the most valuable type-strain genomes for metagenomic binning, comparative biology and taxonomic classification.</title>
        <authorList>
            <person name="Goeker M."/>
        </authorList>
    </citation>
    <scope>NUCLEOTIDE SEQUENCE [LARGE SCALE GENOMIC DNA]</scope>
    <source>
        <strain evidence="1 2">DSM 104969</strain>
    </source>
</reference>
<dbReference type="RefSeq" id="WP_183307511.1">
    <property type="nucleotide sequence ID" value="NZ_JACIEP010000008.1"/>
</dbReference>
<gene>
    <name evidence="1" type="ORF">GGR21_002519</name>
</gene>
<proteinExistence type="predicted"/>
<dbReference type="Proteomes" id="UP000555103">
    <property type="component" value="Unassembled WGS sequence"/>
</dbReference>
<accession>A0A840CXJ5</accession>
<sequence length="92" mass="11683">MTNEEKDRNQQLFNEFIREFKKIKSNPVYFMEYYYNRLFPDKIVLMDDEDRQELYDHFKGIPFIRDSEDWNKLNKIEERRKEKGLKDWEYED</sequence>
<dbReference type="EMBL" id="JACIEP010000008">
    <property type="protein sequence ID" value="MBB4036613.1"/>
    <property type="molecule type" value="Genomic_DNA"/>
</dbReference>
<evidence type="ECO:0000313" key="2">
    <source>
        <dbReference type="Proteomes" id="UP000555103"/>
    </source>
</evidence>
<organism evidence="1 2">
    <name type="scientific">Dysgonomonas hofstadii</name>
    <dbReference type="NCBI Taxonomy" id="637886"/>
    <lineage>
        <taxon>Bacteria</taxon>
        <taxon>Pseudomonadati</taxon>
        <taxon>Bacteroidota</taxon>
        <taxon>Bacteroidia</taxon>
        <taxon>Bacteroidales</taxon>
        <taxon>Dysgonomonadaceae</taxon>
        <taxon>Dysgonomonas</taxon>
    </lineage>
</organism>
<dbReference type="AlphaFoldDB" id="A0A840CXJ5"/>
<evidence type="ECO:0000313" key="1">
    <source>
        <dbReference type="EMBL" id="MBB4036613.1"/>
    </source>
</evidence>